<comment type="caution">
    <text evidence="1">The sequence shown here is derived from an EMBL/GenBank/DDBJ whole genome shotgun (WGS) entry which is preliminary data.</text>
</comment>
<evidence type="ECO:0000313" key="2">
    <source>
        <dbReference type="Proteomes" id="UP000471293"/>
    </source>
</evidence>
<protein>
    <submittedName>
        <fullName evidence="1">Uncharacterized protein</fullName>
    </submittedName>
</protein>
<organism evidence="1 2">
    <name type="scientific">Streptomyces halstedii</name>
    <dbReference type="NCBI Taxonomy" id="1944"/>
    <lineage>
        <taxon>Bacteria</taxon>
        <taxon>Bacillati</taxon>
        <taxon>Actinomycetota</taxon>
        <taxon>Actinomycetes</taxon>
        <taxon>Kitasatosporales</taxon>
        <taxon>Streptomycetaceae</taxon>
        <taxon>Streptomyces</taxon>
    </lineage>
</organism>
<name>A0A6N9UDM1_STRHA</name>
<reference evidence="1 2" key="1">
    <citation type="submission" date="2020-01" db="EMBL/GenBank/DDBJ databases">
        <title>Insect and environment-associated Actinomycetes.</title>
        <authorList>
            <person name="Currrie C."/>
            <person name="Chevrette M."/>
            <person name="Carlson C."/>
            <person name="Stubbendieck R."/>
            <person name="Wendt-Pienkowski E."/>
        </authorList>
    </citation>
    <scope>NUCLEOTIDE SEQUENCE [LARGE SCALE GENOMIC DNA]</scope>
    <source>
        <strain evidence="1 2">SID11342</strain>
    </source>
</reference>
<sequence length="158" mass="17841">MLDEIDFDWTYHPPTRRSGRAGVEDRLEALRQDLFEAALASIRPRRIIRVSTYVLAGPGSDAEAAHHQLRQFATSSKWRPTSRFFTDHTDVRLLPAGTRPGFDQVCDHVGLGLLDGILTTSRQALPATTTVYEDYLRWLGRRQIFVAYAQPTSTEAVL</sequence>
<evidence type="ECO:0000313" key="1">
    <source>
        <dbReference type="EMBL" id="NEA20203.1"/>
    </source>
</evidence>
<dbReference type="AlphaFoldDB" id="A0A6N9UDM1"/>
<proteinExistence type="predicted"/>
<gene>
    <name evidence="1" type="ORF">G3I29_33080</name>
</gene>
<accession>A0A6N9UDM1</accession>
<dbReference type="Proteomes" id="UP000471293">
    <property type="component" value="Unassembled WGS sequence"/>
</dbReference>
<dbReference type="EMBL" id="JAAGLQ010000686">
    <property type="protein sequence ID" value="NEA20203.1"/>
    <property type="molecule type" value="Genomic_DNA"/>
</dbReference>
<dbReference type="RefSeq" id="WP_164349920.1">
    <property type="nucleotide sequence ID" value="NZ_JAAGLQ010000686.1"/>
</dbReference>